<dbReference type="OrthoDB" id="9802842at2"/>
<keyword evidence="1" id="KW-0812">Transmembrane</keyword>
<evidence type="ECO:0000313" key="2">
    <source>
        <dbReference type="EMBL" id="RPD41492.1"/>
    </source>
</evidence>
<keyword evidence="1" id="KW-0472">Membrane</keyword>
<sequence>MLSFKQFFRSSLGRKLIMSMTGLFLCLFLVVHLGGNLTLFAGDEGYTFNIYAHFMTHFPPVTAIAYLLYFSILVHAFYALALTVRNRRARPVKYAVASKANARWASLNMGFLGSIIFLFLVIHMSNFWGRYMFTEGTYREYRKDLLTGKITNTVYVPEFPDFEYAVTMEGNTEVVRAKDLYGIVTESFSMLWYVLLYLVAMVAVSYHMYHGFQSAFQTAGLASRKYTPVIQFTGIWIFAIIIPLAFASMPIVFYIKSLM</sequence>
<evidence type="ECO:0000256" key="1">
    <source>
        <dbReference type="SAM" id="Phobius"/>
    </source>
</evidence>
<accession>A0A3N4MC80</accession>
<dbReference type="RefSeq" id="WP_120516208.1">
    <property type="nucleotide sequence ID" value="NZ_QXZY01000005.1"/>
</dbReference>
<dbReference type="Gene3D" id="1.20.1300.10">
    <property type="entry name" value="Fumarate reductase/succinate dehydrogenase, transmembrane subunit"/>
    <property type="match status" value="1"/>
</dbReference>
<dbReference type="CDD" id="cd03498">
    <property type="entry name" value="SQR_TypeB_2_TM"/>
    <property type="match status" value="1"/>
</dbReference>
<gene>
    <name evidence="2" type="ORF">EG028_09245</name>
</gene>
<keyword evidence="1" id="KW-1133">Transmembrane helix</keyword>
<reference evidence="3" key="1">
    <citation type="submission" date="2018-11" db="EMBL/GenBank/DDBJ databases">
        <title>Chitinophaga lutea sp.nov., isolate from arsenic contaminated soil.</title>
        <authorList>
            <person name="Zong Y."/>
        </authorList>
    </citation>
    <scope>NUCLEOTIDE SEQUENCE [LARGE SCALE GENOMIC DNA]</scope>
    <source>
        <strain evidence="3">YLT18</strain>
    </source>
</reference>
<protein>
    <submittedName>
        <fullName evidence="2">Succinate dehydrogenase cytochrome b subunit</fullName>
    </submittedName>
</protein>
<dbReference type="AlphaFoldDB" id="A0A3N4MC80"/>
<feature type="transmembrane region" description="Helical" evidence="1">
    <location>
        <begin position="229"/>
        <end position="255"/>
    </location>
</feature>
<proteinExistence type="predicted"/>
<dbReference type="InterPro" id="IPR034804">
    <property type="entry name" value="SQR/QFR_C/D"/>
</dbReference>
<feature type="transmembrane region" description="Helical" evidence="1">
    <location>
        <begin position="190"/>
        <end position="209"/>
    </location>
</feature>
<keyword evidence="3" id="KW-1185">Reference proteome</keyword>
<dbReference type="InterPro" id="IPR011138">
    <property type="entry name" value="Cytochrome_b-558"/>
</dbReference>
<name>A0A3N4MC80_9BACT</name>
<dbReference type="NCBIfam" id="TIGR02046">
    <property type="entry name" value="sdhC_b558_fam"/>
    <property type="match status" value="1"/>
</dbReference>
<dbReference type="SUPFAM" id="SSF81343">
    <property type="entry name" value="Fumarate reductase respiratory complex transmembrane subunits"/>
    <property type="match status" value="1"/>
</dbReference>
<feature type="transmembrane region" description="Helical" evidence="1">
    <location>
        <begin position="105"/>
        <end position="124"/>
    </location>
</feature>
<dbReference type="Proteomes" id="UP000279089">
    <property type="component" value="Unassembled WGS sequence"/>
</dbReference>
<dbReference type="EMBL" id="RMBX01000004">
    <property type="protein sequence ID" value="RPD41492.1"/>
    <property type="molecule type" value="Genomic_DNA"/>
</dbReference>
<evidence type="ECO:0000313" key="3">
    <source>
        <dbReference type="Proteomes" id="UP000279089"/>
    </source>
</evidence>
<dbReference type="GO" id="GO:0016020">
    <property type="term" value="C:membrane"/>
    <property type="evidence" value="ECO:0007669"/>
    <property type="project" value="InterPro"/>
</dbReference>
<feature type="transmembrane region" description="Helical" evidence="1">
    <location>
        <begin position="65"/>
        <end position="84"/>
    </location>
</feature>
<comment type="caution">
    <text evidence="2">The sequence shown here is derived from an EMBL/GenBank/DDBJ whole genome shotgun (WGS) entry which is preliminary data.</text>
</comment>
<organism evidence="2 3">
    <name type="scientific">Chitinophaga barathri</name>
    <dbReference type="NCBI Taxonomy" id="1647451"/>
    <lineage>
        <taxon>Bacteria</taxon>
        <taxon>Pseudomonadati</taxon>
        <taxon>Bacteroidota</taxon>
        <taxon>Chitinophagia</taxon>
        <taxon>Chitinophagales</taxon>
        <taxon>Chitinophagaceae</taxon>
        <taxon>Chitinophaga</taxon>
    </lineage>
</organism>